<gene>
    <name evidence="6" type="ORF">C3Y92_15915</name>
</gene>
<dbReference type="RefSeq" id="WP_129354261.1">
    <property type="nucleotide sequence ID" value="NZ_CP026538.1"/>
</dbReference>
<dbReference type="AlphaFoldDB" id="A0A4P6HNI8"/>
<evidence type="ECO:0000256" key="1">
    <source>
        <dbReference type="ARBA" id="ARBA00022692"/>
    </source>
</evidence>
<name>A0A4P6HNI8_9BACT</name>
<dbReference type="Proteomes" id="UP000293296">
    <property type="component" value="Chromosome"/>
</dbReference>
<dbReference type="PROSITE" id="PS50850">
    <property type="entry name" value="MFS"/>
    <property type="match status" value="1"/>
</dbReference>
<dbReference type="InterPro" id="IPR020846">
    <property type="entry name" value="MFS_dom"/>
</dbReference>
<dbReference type="EMBL" id="CP026538">
    <property type="protein sequence ID" value="QAZ68635.1"/>
    <property type="molecule type" value="Genomic_DNA"/>
</dbReference>
<keyword evidence="2 4" id="KW-1133">Transmembrane helix</keyword>
<feature type="transmembrane region" description="Helical" evidence="4">
    <location>
        <begin position="140"/>
        <end position="159"/>
    </location>
</feature>
<feature type="transmembrane region" description="Helical" evidence="4">
    <location>
        <begin position="285"/>
        <end position="303"/>
    </location>
</feature>
<evidence type="ECO:0000256" key="2">
    <source>
        <dbReference type="ARBA" id="ARBA00022989"/>
    </source>
</evidence>
<sequence length="406" mass="42988">MTEDNQLTQAERLFTYDFKVLLLAATFGFCNIAIFYGFETYLARLGIDPAWRGWLLGAEPLAAFCLRPFLSVLVTPRNALPLVRASLIGMGLALCAYQFARGIGPILAVRLFHGVSFVFLVSAVTVLLAQIIPKALAGRAFGYFSLSSLVPYALMPPLAEWLLPRLGREDRVYAVCSILALPALALLAPLGKRLKRQAKAGLAGAGRPTVSDVLQTLALPPIRLVLLANLCLFMSTTLIFFFIKPFAVGLGLADPGLFFTVSTGASMAVRVLAGRYFDRLPKETVLVGALVCLAACMVGFAATTGQTRLLVLAGAYGLCLGVALPLMSAVMFGYSPPAMRGTNLNLMLFMMDTAYVFGPIAGGAILAGGAGYPTLFFTSCAFAAGAGLLVVPLVAASRRQARPAAG</sequence>
<dbReference type="InterPro" id="IPR011701">
    <property type="entry name" value="MFS"/>
</dbReference>
<feature type="transmembrane region" description="Helical" evidence="4">
    <location>
        <begin position="50"/>
        <end position="70"/>
    </location>
</feature>
<feature type="transmembrane region" description="Helical" evidence="4">
    <location>
        <begin position="106"/>
        <end position="128"/>
    </location>
</feature>
<dbReference type="InterPro" id="IPR052714">
    <property type="entry name" value="MFS_Exporter"/>
</dbReference>
<dbReference type="SUPFAM" id="SSF103473">
    <property type="entry name" value="MFS general substrate transporter"/>
    <property type="match status" value="1"/>
</dbReference>
<proteinExistence type="predicted"/>
<feature type="transmembrane region" description="Helical" evidence="4">
    <location>
        <begin position="346"/>
        <end position="369"/>
    </location>
</feature>
<dbReference type="Gene3D" id="1.20.1250.20">
    <property type="entry name" value="MFS general substrate transporter like domains"/>
    <property type="match status" value="2"/>
</dbReference>
<feature type="transmembrane region" description="Helical" evidence="4">
    <location>
        <begin position="82"/>
        <end position="100"/>
    </location>
</feature>
<keyword evidence="1 4" id="KW-0812">Transmembrane</keyword>
<accession>A0A4P6HNI8</accession>
<dbReference type="KEGG" id="dcb:C3Y92_15915"/>
<evidence type="ECO:0000313" key="6">
    <source>
        <dbReference type="EMBL" id="QAZ68635.1"/>
    </source>
</evidence>
<organism evidence="6 7">
    <name type="scientific">Solidesulfovibrio carbinolicus</name>
    <dbReference type="NCBI Taxonomy" id="296842"/>
    <lineage>
        <taxon>Bacteria</taxon>
        <taxon>Pseudomonadati</taxon>
        <taxon>Thermodesulfobacteriota</taxon>
        <taxon>Desulfovibrionia</taxon>
        <taxon>Desulfovibrionales</taxon>
        <taxon>Desulfovibrionaceae</taxon>
        <taxon>Solidesulfovibrio</taxon>
    </lineage>
</organism>
<dbReference type="PANTHER" id="PTHR23531:SF1">
    <property type="entry name" value="QUINOLENE RESISTANCE PROTEIN NORA"/>
    <property type="match status" value="1"/>
</dbReference>
<feature type="domain" description="Major facilitator superfamily (MFS) profile" evidence="5">
    <location>
        <begin position="217"/>
        <end position="406"/>
    </location>
</feature>
<dbReference type="OrthoDB" id="5421104at2"/>
<feature type="transmembrane region" description="Helical" evidence="4">
    <location>
        <begin position="309"/>
        <end position="334"/>
    </location>
</feature>
<keyword evidence="7" id="KW-1185">Reference proteome</keyword>
<protein>
    <submittedName>
        <fullName evidence="6">MFS transporter</fullName>
    </submittedName>
</protein>
<feature type="transmembrane region" description="Helical" evidence="4">
    <location>
        <begin position="224"/>
        <end position="243"/>
    </location>
</feature>
<feature type="transmembrane region" description="Helical" evidence="4">
    <location>
        <begin position="375"/>
        <end position="396"/>
    </location>
</feature>
<reference evidence="6 7" key="1">
    <citation type="submission" date="2018-02" db="EMBL/GenBank/DDBJ databases">
        <title>Genome sequence of Desulfovibrio carbinolicus DSM 3852.</title>
        <authorList>
            <person name="Wilbanks E."/>
            <person name="Skennerton C.T."/>
            <person name="Orphan V.J."/>
        </authorList>
    </citation>
    <scope>NUCLEOTIDE SEQUENCE [LARGE SCALE GENOMIC DNA]</scope>
    <source>
        <strain evidence="6 7">DSM 3852</strain>
    </source>
</reference>
<evidence type="ECO:0000313" key="7">
    <source>
        <dbReference type="Proteomes" id="UP000293296"/>
    </source>
</evidence>
<keyword evidence="3 4" id="KW-0472">Membrane</keyword>
<feature type="transmembrane region" description="Helical" evidence="4">
    <location>
        <begin position="20"/>
        <end position="38"/>
    </location>
</feature>
<evidence type="ECO:0000256" key="3">
    <source>
        <dbReference type="ARBA" id="ARBA00023136"/>
    </source>
</evidence>
<evidence type="ECO:0000259" key="5">
    <source>
        <dbReference type="PROSITE" id="PS50850"/>
    </source>
</evidence>
<dbReference type="InterPro" id="IPR036259">
    <property type="entry name" value="MFS_trans_sf"/>
</dbReference>
<dbReference type="GO" id="GO:0022857">
    <property type="term" value="F:transmembrane transporter activity"/>
    <property type="evidence" value="ECO:0007669"/>
    <property type="project" value="InterPro"/>
</dbReference>
<evidence type="ECO:0000256" key="4">
    <source>
        <dbReference type="SAM" id="Phobius"/>
    </source>
</evidence>
<feature type="transmembrane region" description="Helical" evidence="4">
    <location>
        <begin position="171"/>
        <end position="190"/>
    </location>
</feature>
<dbReference type="Pfam" id="PF07690">
    <property type="entry name" value="MFS_1"/>
    <property type="match status" value="1"/>
</dbReference>
<feature type="transmembrane region" description="Helical" evidence="4">
    <location>
        <begin position="255"/>
        <end position="273"/>
    </location>
</feature>
<dbReference type="PANTHER" id="PTHR23531">
    <property type="entry name" value="QUINOLENE RESISTANCE PROTEIN NORA"/>
    <property type="match status" value="1"/>
</dbReference>